<comment type="catalytic activity">
    <reaction evidence="5">
        <text>a 2'-deoxyadenosine in DNA + S-adenosyl-L-methionine = an N(6)-methyl-2'-deoxyadenosine in DNA + S-adenosyl-L-homocysteine + H(+)</text>
        <dbReference type="Rhea" id="RHEA:15197"/>
        <dbReference type="Rhea" id="RHEA-COMP:12418"/>
        <dbReference type="Rhea" id="RHEA-COMP:12419"/>
        <dbReference type="ChEBI" id="CHEBI:15378"/>
        <dbReference type="ChEBI" id="CHEBI:57856"/>
        <dbReference type="ChEBI" id="CHEBI:59789"/>
        <dbReference type="ChEBI" id="CHEBI:90615"/>
        <dbReference type="ChEBI" id="CHEBI:90616"/>
        <dbReference type="EC" id="2.1.1.72"/>
    </reaction>
</comment>
<dbReference type="InterPro" id="IPR050953">
    <property type="entry name" value="N4_N6_ade-DNA_methylase"/>
</dbReference>
<dbReference type="InterPro" id="IPR002052">
    <property type="entry name" value="DNA_methylase_N6_adenine_CS"/>
</dbReference>
<keyword evidence="3" id="KW-0808">Transferase</keyword>
<comment type="caution">
    <text evidence="7">The sequence shown here is derived from an EMBL/GenBank/DDBJ whole genome shotgun (WGS) entry which is preliminary data.</text>
</comment>
<dbReference type="EMBL" id="JACQXR010000021">
    <property type="protein sequence ID" value="MBI4725968.1"/>
    <property type="molecule type" value="Genomic_DNA"/>
</dbReference>
<dbReference type="Proteomes" id="UP000736328">
    <property type="component" value="Unassembled WGS sequence"/>
</dbReference>
<dbReference type="PANTHER" id="PTHR33841:SF1">
    <property type="entry name" value="DNA METHYLTRANSFERASE A"/>
    <property type="match status" value="1"/>
</dbReference>
<evidence type="ECO:0000256" key="2">
    <source>
        <dbReference type="ARBA" id="ARBA00022603"/>
    </source>
</evidence>
<name>A0A933I9S3_UNCT6</name>
<dbReference type="Pfam" id="PF07669">
    <property type="entry name" value="Eco57I"/>
    <property type="match status" value="1"/>
</dbReference>
<accession>A0A933I9S3</accession>
<evidence type="ECO:0000313" key="8">
    <source>
        <dbReference type="Proteomes" id="UP000736328"/>
    </source>
</evidence>
<evidence type="ECO:0000256" key="5">
    <source>
        <dbReference type="ARBA" id="ARBA00047942"/>
    </source>
</evidence>
<dbReference type="Gene3D" id="3.90.1570.30">
    <property type="match status" value="1"/>
</dbReference>
<dbReference type="GO" id="GO:0003676">
    <property type="term" value="F:nucleic acid binding"/>
    <property type="evidence" value="ECO:0007669"/>
    <property type="project" value="InterPro"/>
</dbReference>
<reference evidence="7" key="1">
    <citation type="submission" date="2020-07" db="EMBL/GenBank/DDBJ databases">
        <title>Huge and variable diversity of episymbiotic CPR bacteria and DPANN archaea in groundwater ecosystems.</title>
        <authorList>
            <person name="He C.Y."/>
            <person name="Keren R."/>
            <person name="Whittaker M."/>
            <person name="Farag I.F."/>
            <person name="Doudna J."/>
            <person name="Cate J.H.D."/>
            <person name="Banfield J.F."/>
        </authorList>
    </citation>
    <scope>NUCLEOTIDE SEQUENCE</scope>
    <source>
        <strain evidence="7">NC_groundwater_1520_Pr4_B-0.1um_53_5</strain>
    </source>
</reference>
<evidence type="ECO:0000259" key="6">
    <source>
        <dbReference type="Pfam" id="PF07669"/>
    </source>
</evidence>
<proteinExistence type="predicted"/>
<dbReference type="AlphaFoldDB" id="A0A933I9S3"/>
<dbReference type="PROSITE" id="PS00092">
    <property type="entry name" value="N6_MTASE"/>
    <property type="match status" value="1"/>
</dbReference>
<dbReference type="GO" id="GO:0032259">
    <property type="term" value="P:methylation"/>
    <property type="evidence" value="ECO:0007669"/>
    <property type="project" value="UniProtKB-KW"/>
</dbReference>
<gene>
    <name evidence="7" type="ORF">HY768_01870</name>
</gene>
<dbReference type="InterPro" id="IPR011639">
    <property type="entry name" value="MethylTrfase_TaqI-like_dom"/>
</dbReference>
<dbReference type="Gene3D" id="3.40.50.150">
    <property type="entry name" value="Vaccinia Virus protein VP39"/>
    <property type="match status" value="1"/>
</dbReference>
<dbReference type="EC" id="2.1.1.72" evidence="1"/>
<evidence type="ECO:0000256" key="3">
    <source>
        <dbReference type="ARBA" id="ARBA00022679"/>
    </source>
</evidence>
<dbReference type="GO" id="GO:0009007">
    <property type="term" value="F:site-specific DNA-methyltransferase (adenine-specific) activity"/>
    <property type="evidence" value="ECO:0007669"/>
    <property type="project" value="UniProtKB-EC"/>
</dbReference>
<dbReference type="PRINTS" id="PR00507">
    <property type="entry name" value="N12N6MTFRASE"/>
</dbReference>
<dbReference type="PANTHER" id="PTHR33841">
    <property type="entry name" value="DNA METHYLTRANSFERASE YEEA-RELATED"/>
    <property type="match status" value="1"/>
</dbReference>
<dbReference type="SUPFAM" id="SSF53335">
    <property type="entry name" value="S-adenosyl-L-methionine-dependent methyltransferases"/>
    <property type="match status" value="1"/>
</dbReference>
<organism evidence="7 8">
    <name type="scientific">candidate division TA06 bacterium</name>
    <dbReference type="NCBI Taxonomy" id="2250710"/>
    <lineage>
        <taxon>Bacteria</taxon>
        <taxon>Bacteria division TA06</taxon>
    </lineage>
</organism>
<dbReference type="InterPro" id="IPR029063">
    <property type="entry name" value="SAM-dependent_MTases_sf"/>
</dbReference>
<keyword evidence="4" id="KW-0949">S-adenosyl-L-methionine</keyword>
<keyword evidence="2 7" id="KW-0489">Methyltransferase</keyword>
<protein>
    <recommendedName>
        <fullName evidence="1">site-specific DNA-methyltransferase (adenine-specific)</fullName>
        <ecNumber evidence="1">2.1.1.72</ecNumber>
    </recommendedName>
</protein>
<dbReference type="GO" id="GO:0006304">
    <property type="term" value="P:DNA modification"/>
    <property type="evidence" value="ECO:0007669"/>
    <property type="project" value="InterPro"/>
</dbReference>
<feature type="domain" description="Type II methyltransferase M.TaqI-like" evidence="6">
    <location>
        <begin position="465"/>
        <end position="654"/>
    </location>
</feature>
<evidence type="ECO:0000256" key="4">
    <source>
        <dbReference type="ARBA" id="ARBA00022691"/>
    </source>
</evidence>
<evidence type="ECO:0000256" key="1">
    <source>
        <dbReference type="ARBA" id="ARBA00011900"/>
    </source>
</evidence>
<evidence type="ECO:0000313" key="7">
    <source>
        <dbReference type="EMBL" id="MBI4725968.1"/>
    </source>
</evidence>
<sequence length="674" mass="77368">MKHFGKAHKAVCHLVKDFQAHEKTYLSLAYQEAEVRKDFIDKFFIALGWDVNHEQQKNPYEQEVKVEKGVIVARAQKRADYAFCLAPNFRDAKFFVEAKKPAKSLFNPDDYFQTARYGWNANTPIAVLTDFEEFHIIDCRFKPNINTALTQKLTKYHYSEYADQEKFAKIYYLFSHEAVEGNSLEKHAETLKKPTGKAVQRGLFPGGYQPIDEAFLEEIDEIRKTLAKAFKKNCPEMMSNELTEAVQRTVDRLVFIRFLEDKLMEAENYLDNIGTSGQAWAEFIALCRKLDKKYNGVVFKETSIDLAGFEGPVDSEFRDICKRLSRQNSPYDFNFIPIHILGSIYERFLGKEVHATAKRVDIEEKPEVRKAGGVYYTPQYIVRYIVENTIGKLIEGKTPEEIAKLRFADIACGSGSFLIWALELLLDYHHKYYQAHPEKAKKDGCYQKDGKWVLNIRQKQSILLNNIYGVDIDPQAIEVTQLSLALKMLEDETTATANDMQVLFHSAVLPDLTKNIVCGNSLIGINVLQEDLFTITNQNEPHIKPMDYESVFPKVMDDGGFDAVIGNPPYINVENLDGITREILMATYRTAIKRFDIYIAFMEKGLDLLKVNGLLSFIIPYPFISQNYAELLRTLLVDHCKIKTIVDLSNVKIFNEAVVKNCIVIIENIEDKKI</sequence>